<evidence type="ECO:0000256" key="1">
    <source>
        <dbReference type="ARBA" id="ARBA00000632"/>
    </source>
</evidence>
<dbReference type="InterPro" id="IPR002196">
    <property type="entry name" value="Glyco_hydro_24"/>
</dbReference>
<evidence type="ECO:0000256" key="3">
    <source>
        <dbReference type="ARBA" id="ARBA00022638"/>
    </source>
</evidence>
<dbReference type="GO" id="GO:0031640">
    <property type="term" value="P:killing of cells of another organism"/>
    <property type="evidence" value="ECO:0007669"/>
    <property type="project" value="UniProtKB-KW"/>
</dbReference>
<organism evidence="7 8">
    <name type="scientific">Escherichia coli O81 (strain ED1a)</name>
    <dbReference type="NCBI Taxonomy" id="585397"/>
    <lineage>
        <taxon>Bacteria</taxon>
        <taxon>Pseudomonadati</taxon>
        <taxon>Pseudomonadota</taxon>
        <taxon>Gammaproteobacteria</taxon>
        <taxon>Enterobacterales</taxon>
        <taxon>Enterobacteriaceae</taxon>
        <taxon>Escherichia</taxon>
    </lineage>
</organism>
<sequence length="183" mass="20699">MSTMAGPKRYAVAAIVALGISLAPGELRTSREAQIKIATWEECRARPYRDLVGVGTVGCGSTGNVENRLYTQEEVAGRWINDMRRAENCITQNFRGQQMPQSAFEAMTDAAFNLGCRNLMWFKNKNGTPQRTTIWKHAQTRQWRLMCYRLTDFVNSGGTRTQGLVNRRNDFKNWCLKDAGAQP</sequence>
<comment type="similarity">
    <text evidence="6">Belongs to the glycosyl hydrolase 24 family.</text>
</comment>
<evidence type="ECO:0000256" key="4">
    <source>
        <dbReference type="ARBA" id="ARBA00022801"/>
    </source>
</evidence>
<dbReference type="PANTHER" id="PTHR38107:SF4">
    <property type="entry name" value="LYSOZYME"/>
    <property type="match status" value="1"/>
</dbReference>
<dbReference type="InterPro" id="IPR034690">
    <property type="entry name" value="Endolysin_T4_type"/>
</dbReference>
<evidence type="ECO:0000313" key="7">
    <source>
        <dbReference type="EMBL" id="CAR07090.1"/>
    </source>
</evidence>
<keyword evidence="3 6" id="KW-0081">Bacteriolytic enzyme</keyword>
<gene>
    <name evidence="7" type="primary">lys</name>
    <name evidence="7" type="ordered locus">ECED1_0888</name>
</gene>
<evidence type="ECO:0000256" key="5">
    <source>
        <dbReference type="ARBA" id="ARBA00023295"/>
    </source>
</evidence>
<keyword evidence="4 6" id="KW-0378">Hydrolase</keyword>
<dbReference type="HOGENOM" id="CLU_091641_2_0_6"/>
<dbReference type="EC" id="3.2.1.17" evidence="6"/>
<dbReference type="Pfam" id="PF00959">
    <property type="entry name" value="Phage_lysozyme"/>
    <property type="match status" value="1"/>
</dbReference>
<evidence type="ECO:0000313" key="8">
    <source>
        <dbReference type="Proteomes" id="UP000000748"/>
    </source>
</evidence>
<evidence type="ECO:0000256" key="6">
    <source>
        <dbReference type="RuleBase" id="RU003788"/>
    </source>
</evidence>
<dbReference type="PANTHER" id="PTHR38107">
    <property type="match status" value="1"/>
</dbReference>
<accession>B7MRX6</accession>
<dbReference type="CDD" id="cd16901">
    <property type="entry name" value="lyz_P1"/>
    <property type="match status" value="1"/>
</dbReference>
<dbReference type="AlphaFoldDB" id="B7MRX6"/>
<dbReference type="EMBL" id="CU928162">
    <property type="protein sequence ID" value="CAR07090.1"/>
    <property type="molecule type" value="Genomic_DNA"/>
</dbReference>
<dbReference type="Gene3D" id="1.10.530.40">
    <property type="match status" value="1"/>
</dbReference>
<dbReference type="GO" id="GO:0009253">
    <property type="term" value="P:peptidoglycan catabolic process"/>
    <property type="evidence" value="ECO:0007669"/>
    <property type="project" value="InterPro"/>
</dbReference>
<dbReference type="InterPro" id="IPR051018">
    <property type="entry name" value="Bacteriophage_GH24"/>
</dbReference>
<dbReference type="Proteomes" id="UP000000748">
    <property type="component" value="Chromosome"/>
</dbReference>
<dbReference type="GO" id="GO:0016998">
    <property type="term" value="P:cell wall macromolecule catabolic process"/>
    <property type="evidence" value="ECO:0007669"/>
    <property type="project" value="InterPro"/>
</dbReference>
<dbReference type="SUPFAM" id="SSF53955">
    <property type="entry name" value="Lysozyme-like"/>
    <property type="match status" value="1"/>
</dbReference>
<dbReference type="CAZy" id="GH24">
    <property type="family name" value="Glycoside Hydrolase Family 24"/>
</dbReference>
<dbReference type="KEGG" id="ecq:ECED1_0888"/>
<dbReference type="InterPro" id="IPR023347">
    <property type="entry name" value="Lysozyme_dom_sf"/>
</dbReference>
<dbReference type="GO" id="GO:0042742">
    <property type="term" value="P:defense response to bacterium"/>
    <property type="evidence" value="ECO:0007669"/>
    <property type="project" value="UniProtKB-KW"/>
</dbReference>
<dbReference type="HAMAP" id="MF_04110">
    <property type="entry name" value="ENDOLYSIN_T4"/>
    <property type="match status" value="1"/>
</dbReference>
<protein>
    <recommendedName>
        <fullName evidence="6">Lysozyme</fullName>
        <ecNumber evidence="6">3.2.1.17</ecNumber>
    </recommendedName>
</protein>
<keyword evidence="2 6" id="KW-0929">Antimicrobial</keyword>
<reference evidence="8" key="1">
    <citation type="journal article" date="2009" name="PLoS Genet.">
        <title>Organised genome dynamics in the Escherichia coli species results in highly diverse adaptive paths.</title>
        <authorList>
            <person name="Touchon M."/>
            <person name="Hoede C."/>
            <person name="Tenaillon O."/>
            <person name="Barbe V."/>
            <person name="Baeriswyl S."/>
            <person name="Bidet P."/>
            <person name="Bingen E."/>
            <person name="Bonacorsi S."/>
            <person name="Bouchier C."/>
            <person name="Bouvet O."/>
            <person name="Calteau A."/>
            <person name="Chiapello H."/>
            <person name="Clermont O."/>
            <person name="Cruveiller S."/>
            <person name="Danchin A."/>
            <person name="Diard M."/>
            <person name="Dossat C."/>
            <person name="Karoui M.E."/>
            <person name="Frapy E."/>
            <person name="Garry L."/>
            <person name="Ghigo J.M."/>
            <person name="Gilles A.M."/>
            <person name="Johnson J."/>
            <person name="Le Bouguenec C."/>
            <person name="Lescat M."/>
            <person name="Mangenot S."/>
            <person name="Martinez-Jehanne V."/>
            <person name="Matic I."/>
            <person name="Nassif X."/>
            <person name="Oztas S."/>
            <person name="Petit M.A."/>
            <person name="Pichon C."/>
            <person name="Rouy Z."/>
            <person name="Ruf C.S."/>
            <person name="Schneider D."/>
            <person name="Tourret J."/>
            <person name="Vacherie B."/>
            <person name="Vallenet D."/>
            <person name="Medigue C."/>
            <person name="Rocha E.P.C."/>
            <person name="Denamur E."/>
        </authorList>
    </citation>
    <scope>NUCLEOTIDE SEQUENCE [LARGE SCALE GENOMIC DNA]</scope>
    <source>
        <strain evidence="8">ED1a</strain>
    </source>
</reference>
<proteinExistence type="inferred from homology"/>
<dbReference type="InterPro" id="IPR023346">
    <property type="entry name" value="Lysozyme-like_dom_sf"/>
</dbReference>
<evidence type="ECO:0000256" key="2">
    <source>
        <dbReference type="ARBA" id="ARBA00022529"/>
    </source>
</evidence>
<name>B7MRX6_ECO81</name>
<keyword evidence="5 6" id="KW-0326">Glycosidase</keyword>
<dbReference type="GO" id="GO:0003796">
    <property type="term" value="F:lysozyme activity"/>
    <property type="evidence" value="ECO:0007669"/>
    <property type="project" value="UniProtKB-EC"/>
</dbReference>
<comment type="catalytic activity">
    <reaction evidence="1 6">
        <text>Hydrolysis of (1-&gt;4)-beta-linkages between N-acetylmuramic acid and N-acetyl-D-glucosamine residues in a peptidoglycan and between N-acetyl-D-glucosamine residues in chitodextrins.</text>
        <dbReference type="EC" id="3.2.1.17"/>
    </reaction>
</comment>